<evidence type="ECO:0000256" key="1">
    <source>
        <dbReference type="ARBA" id="ARBA00001165"/>
    </source>
</evidence>
<accession>A0A657LLX2</accession>
<comment type="catalytic activity">
    <reaction evidence="1">
        <text>D-glucuronate = D-fructuronate</text>
        <dbReference type="Rhea" id="RHEA:13049"/>
        <dbReference type="ChEBI" id="CHEBI:58720"/>
        <dbReference type="ChEBI" id="CHEBI:59863"/>
        <dbReference type="EC" id="5.3.1.12"/>
    </reaction>
</comment>
<comment type="similarity">
    <text evidence="3">Belongs to the metallo-dependent hydrolases superfamily. Uronate isomerase family.</text>
</comment>
<evidence type="ECO:0000256" key="6">
    <source>
        <dbReference type="ARBA" id="ARBA00023235"/>
    </source>
</evidence>
<dbReference type="GO" id="GO:0008880">
    <property type="term" value="F:glucuronate isomerase activity"/>
    <property type="evidence" value="ECO:0007669"/>
    <property type="project" value="UniProtKB-EC"/>
</dbReference>
<dbReference type="EC" id="5.3.1.12" evidence="4"/>
<keyword evidence="6" id="KW-0413">Isomerase</keyword>
<protein>
    <recommendedName>
        <fullName evidence="5">Uronate isomerase</fullName>
        <ecNumber evidence="4">5.3.1.12</ecNumber>
    </recommendedName>
</protein>
<dbReference type="PANTHER" id="PTHR30068">
    <property type="entry name" value="URONATE ISOMERASE"/>
    <property type="match status" value="1"/>
</dbReference>
<dbReference type="InterPro" id="IPR032466">
    <property type="entry name" value="Metal_Hydrolase"/>
</dbReference>
<dbReference type="EMBL" id="LSRP01000141">
    <property type="protein sequence ID" value="OJF90281.1"/>
    <property type="molecule type" value="Genomic_DNA"/>
</dbReference>
<comment type="caution">
    <text evidence="7">The sequence shown here is derived from an EMBL/GenBank/DDBJ whole genome shotgun (WGS) entry which is preliminary data.</text>
</comment>
<proteinExistence type="inferred from homology"/>
<dbReference type="PANTHER" id="PTHR30068:SF4">
    <property type="entry name" value="URONATE ISOMERASE"/>
    <property type="match status" value="1"/>
</dbReference>
<dbReference type="Proteomes" id="UP000182661">
    <property type="component" value="Unassembled WGS sequence"/>
</dbReference>
<dbReference type="Pfam" id="PF02614">
    <property type="entry name" value="UxaC"/>
    <property type="match status" value="1"/>
</dbReference>
<organism evidence="7 8">
    <name type="scientific">Pararhizobium antarcticum</name>
    <dbReference type="NCBI Taxonomy" id="1798805"/>
    <lineage>
        <taxon>Bacteria</taxon>
        <taxon>Pseudomonadati</taxon>
        <taxon>Pseudomonadota</taxon>
        <taxon>Alphaproteobacteria</taxon>
        <taxon>Hyphomicrobiales</taxon>
        <taxon>Rhizobiaceae</taxon>
        <taxon>Rhizobium/Agrobacterium group</taxon>
        <taxon>Pararhizobium</taxon>
    </lineage>
</organism>
<reference evidence="7 8" key="1">
    <citation type="submission" date="2016-02" db="EMBL/GenBank/DDBJ databases">
        <title>Genome sequencing of a beta-galactosidase producing bacteria Rhizobium sp. 59.</title>
        <authorList>
            <person name="Wang D."/>
            <person name="Kot W."/>
            <person name="Qin Y."/>
            <person name="Hansen L."/>
            <person name="Naqvi K."/>
            <person name="Rensing C."/>
        </authorList>
    </citation>
    <scope>NUCLEOTIDE SEQUENCE [LARGE SCALE GENOMIC DNA]</scope>
    <source>
        <strain evidence="7 8">59</strain>
    </source>
</reference>
<dbReference type="GO" id="GO:0019698">
    <property type="term" value="P:D-galacturonate catabolic process"/>
    <property type="evidence" value="ECO:0007669"/>
    <property type="project" value="TreeGrafter"/>
</dbReference>
<evidence type="ECO:0000313" key="8">
    <source>
        <dbReference type="Proteomes" id="UP000182661"/>
    </source>
</evidence>
<evidence type="ECO:0000256" key="4">
    <source>
        <dbReference type="ARBA" id="ARBA00012546"/>
    </source>
</evidence>
<keyword evidence="8" id="KW-1185">Reference proteome</keyword>
<evidence type="ECO:0000256" key="5">
    <source>
        <dbReference type="ARBA" id="ARBA00020555"/>
    </source>
</evidence>
<comment type="pathway">
    <text evidence="2">Carbohydrate metabolism; pentose and glucuronate interconversion.</text>
</comment>
<sequence length="82" mass="9254">MRAIARQLYDSVKDLPLICPHGHTDPRWFALNEQFSDATSLFVTSDPYILRLLHGHGVPLEAVGGHFAMRGLRQQITATRQL</sequence>
<dbReference type="AlphaFoldDB" id="A0A657LLX2"/>
<name>A0A657LLX2_9HYPH</name>
<dbReference type="UniPathway" id="UPA00246"/>
<dbReference type="InterPro" id="IPR003766">
    <property type="entry name" value="Uronate_isomerase"/>
</dbReference>
<dbReference type="SUPFAM" id="SSF51556">
    <property type="entry name" value="Metallo-dependent hydrolases"/>
    <property type="match status" value="1"/>
</dbReference>
<evidence type="ECO:0000256" key="2">
    <source>
        <dbReference type="ARBA" id="ARBA00004892"/>
    </source>
</evidence>
<dbReference type="GO" id="GO:0042840">
    <property type="term" value="P:D-glucuronate catabolic process"/>
    <property type="evidence" value="ECO:0007669"/>
    <property type="project" value="TreeGrafter"/>
</dbReference>
<dbReference type="Gene3D" id="3.20.20.140">
    <property type="entry name" value="Metal-dependent hydrolases"/>
    <property type="match status" value="1"/>
</dbReference>
<evidence type="ECO:0000256" key="3">
    <source>
        <dbReference type="ARBA" id="ARBA00008397"/>
    </source>
</evidence>
<evidence type="ECO:0000313" key="7">
    <source>
        <dbReference type="EMBL" id="OJF90281.1"/>
    </source>
</evidence>
<gene>
    <name evidence="7" type="ORF">AX760_24265</name>
</gene>